<protein>
    <submittedName>
        <fullName evidence="2">Uncharacterized protein</fullName>
    </submittedName>
</protein>
<dbReference type="EMBL" id="FOAP01000001">
    <property type="protein sequence ID" value="SEK36089.1"/>
    <property type="molecule type" value="Genomic_DNA"/>
</dbReference>
<dbReference type="AlphaFoldDB" id="A0A1H7GD60"/>
<organism evidence="2 3">
    <name type="scientific">Stigmatella aurantiaca</name>
    <dbReference type="NCBI Taxonomy" id="41"/>
    <lineage>
        <taxon>Bacteria</taxon>
        <taxon>Pseudomonadati</taxon>
        <taxon>Myxococcota</taxon>
        <taxon>Myxococcia</taxon>
        <taxon>Myxococcales</taxon>
        <taxon>Cystobacterineae</taxon>
        <taxon>Archangiaceae</taxon>
        <taxon>Stigmatella</taxon>
    </lineage>
</organism>
<keyword evidence="1" id="KW-1133">Transmembrane helix</keyword>
<evidence type="ECO:0000256" key="1">
    <source>
        <dbReference type="SAM" id="Phobius"/>
    </source>
</evidence>
<evidence type="ECO:0000313" key="2">
    <source>
        <dbReference type="EMBL" id="SEK36089.1"/>
    </source>
</evidence>
<keyword evidence="3" id="KW-1185">Reference proteome</keyword>
<feature type="transmembrane region" description="Helical" evidence="1">
    <location>
        <begin position="111"/>
        <end position="133"/>
    </location>
</feature>
<name>A0A1H7GD60_STIAU</name>
<feature type="transmembrane region" description="Helical" evidence="1">
    <location>
        <begin position="21"/>
        <end position="41"/>
    </location>
</feature>
<reference evidence="3" key="1">
    <citation type="submission" date="2016-10" db="EMBL/GenBank/DDBJ databases">
        <authorList>
            <person name="Varghese N."/>
            <person name="Submissions S."/>
        </authorList>
    </citation>
    <scope>NUCLEOTIDE SEQUENCE [LARGE SCALE GENOMIC DNA]</scope>
    <source>
        <strain evidence="3">DSM 17044</strain>
    </source>
</reference>
<dbReference type="Proteomes" id="UP000182719">
    <property type="component" value="Unassembled WGS sequence"/>
</dbReference>
<proteinExistence type="predicted"/>
<evidence type="ECO:0000313" key="3">
    <source>
        <dbReference type="Proteomes" id="UP000182719"/>
    </source>
</evidence>
<accession>A0A1H7GD60</accession>
<sequence length="141" mass="14605">MNAMNSVTASMSASWNLLRRALLADGLVSGATGGLMLVAAAPLGGLLGLNETLLRTAGLSLLPFAALLVFLASRASVSHRLVWAIVGYNLLWALDSVLLLVTGWADPTALGYLFTLGQALAVAAFAGLQYAGLRRVRPALA</sequence>
<keyword evidence="1" id="KW-0472">Membrane</keyword>
<feature type="transmembrane region" description="Helical" evidence="1">
    <location>
        <begin position="53"/>
        <end position="72"/>
    </location>
</feature>
<dbReference type="RefSeq" id="WP_245768356.1">
    <property type="nucleotide sequence ID" value="NZ_FOAP01000001.1"/>
</dbReference>
<gene>
    <name evidence="2" type="ORF">SAMN05444354_101379</name>
</gene>
<feature type="transmembrane region" description="Helical" evidence="1">
    <location>
        <begin position="81"/>
        <end position="105"/>
    </location>
</feature>
<keyword evidence="1" id="KW-0812">Transmembrane</keyword>